<dbReference type="CDD" id="cd04476">
    <property type="entry name" value="RPA1_DBD_C"/>
    <property type="match status" value="1"/>
</dbReference>
<feature type="domain" description="Replication factor A C-terminal" evidence="7">
    <location>
        <begin position="246"/>
        <end position="373"/>
    </location>
</feature>
<dbReference type="GO" id="GO:0008270">
    <property type="term" value="F:zinc ion binding"/>
    <property type="evidence" value="ECO:0007669"/>
    <property type="project" value="UniProtKB-KW"/>
</dbReference>
<dbReference type="InterPro" id="IPR047192">
    <property type="entry name" value="Euk_RPA1_DBD_C"/>
</dbReference>
<gene>
    <name evidence="8" type="ORF">Bca52824_074385</name>
</gene>
<dbReference type="EMBL" id="JAAMPC010000015">
    <property type="protein sequence ID" value="KAG2255091.1"/>
    <property type="molecule type" value="Genomic_DNA"/>
</dbReference>
<dbReference type="AlphaFoldDB" id="A0A8X7TVI1"/>
<comment type="similarity">
    <text evidence="1">Belongs to the replication factor A protein 1 family.</text>
</comment>
<evidence type="ECO:0000256" key="5">
    <source>
        <dbReference type="ARBA" id="ARBA00023125"/>
    </source>
</evidence>
<keyword evidence="3" id="KW-0863">Zinc-finger</keyword>
<dbReference type="InterPro" id="IPR012340">
    <property type="entry name" value="NA-bd_OB-fold"/>
</dbReference>
<dbReference type="InterPro" id="IPR013955">
    <property type="entry name" value="Rep_factor-A_C"/>
</dbReference>
<evidence type="ECO:0000313" key="9">
    <source>
        <dbReference type="Proteomes" id="UP000886595"/>
    </source>
</evidence>
<dbReference type="PANTHER" id="PTHR47165:SF4">
    <property type="entry name" value="OS03G0429900 PROTEIN"/>
    <property type="match status" value="1"/>
</dbReference>
<sequence length="462" mass="50581">MGLDMLLLDDQSSLIQASVSVHRLNTFRELLREGAMYELSGFDVTRSNSHFKLCDSVVSIRLNEFTKLVEVAAVANPIPTEMFRFRTLEELMALANTNVHLPDIIGEVSDIRTTYNDHAQTTQRVMVTIKVDNDATVCVSVFDSVAELLHKRLEAGVVQPRVMVATNINPKFVGGRLYLNATPGTHFYFDNEVTASRTLFEQLSTRPENDTTSGKQYRGVKKLEPVSLGELNNYVLNSPPQSIEFLCKARIVSLETTNGWCYISCAKCSKKLQRGISSFTCTTCFNASAVGVVRYRVEMHVESGGDTAVFVAFDSAMSKLIGVRAAEVANPMGQGEEDPLGYQIPQFLQDIVGNAYIFHLKLTEFNFSGNHKSFTVARIFDPNDRIPGPTFAPHGGDHNPGDDMPGSQCASSKCHVGCSSGGDSSEDGEKLSSEQQDSVSENVHGDASGSPDENPAKRARNA</sequence>
<name>A0A8X7TVI1_BRACI</name>
<evidence type="ECO:0000259" key="7">
    <source>
        <dbReference type="Pfam" id="PF08646"/>
    </source>
</evidence>
<evidence type="ECO:0000256" key="3">
    <source>
        <dbReference type="ARBA" id="ARBA00022771"/>
    </source>
</evidence>
<dbReference type="SUPFAM" id="SSF50249">
    <property type="entry name" value="Nucleic acid-binding proteins"/>
    <property type="match status" value="1"/>
</dbReference>
<feature type="region of interest" description="Disordered" evidence="6">
    <location>
        <begin position="387"/>
        <end position="462"/>
    </location>
</feature>
<evidence type="ECO:0000256" key="1">
    <source>
        <dbReference type="ARBA" id="ARBA00005690"/>
    </source>
</evidence>
<keyword evidence="2" id="KW-0479">Metal-binding</keyword>
<protein>
    <recommendedName>
        <fullName evidence="7">Replication factor A C-terminal domain-containing protein</fullName>
    </recommendedName>
</protein>
<comment type="caution">
    <text evidence="8">The sequence shown here is derived from an EMBL/GenBank/DDBJ whole genome shotgun (WGS) entry which is preliminary data.</text>
</comment>
<evidence type="ECO:0000313" key="8">
    <source>
        <dbReference type="EMBL" id="KAG2255091.1"/>
    </source>
</evidence>
<evidence type="ECO:0000256" key="6">
    <source>
        <dbReference type="SAM" id="MobiDB-lite"/>
    </source>
</evidence>
<dbReference type="OrthoDB" id="1073616at2759"/>
<reference evidence="8 9" key="1">
    <citation type="submission" date="2020-02" db="EMBL/GenBank/DDBJ databases">
        <authorList>
            <person name="Ma Q."/>
            <person name="Huang Y."/>
            <person name="Song X."/>
            <person name="Pei D."/>
        </authorList>
    </citation>
    <scope>NUCLEOTIDE SEQUENCE [LARGE SCALE GENOMIC DNA]</scope>
    <source>
        <strain evidence="8">Sxm20200214</strain>
        <tissue evidence="8">Leaf</tissue>
    </source>
</reference>
<dbReference type="Gene3D" id="2.40.50.140">
    <property type="entry name" value="Nucleic acid-binding proteins"/>
    <property type="match status" value="3"/>
</dbReference>
<dbReference type="GO" id="GO:0003677">
    <property type="term" value="F:DNA binding"/>
    <property type="evidence" value="ECO:0007669"/>
    <property type="project" value="UniProtKB-KW"/>
</dbReference>
<evidence type="ECO:0000256" key="2">
    <source>
        <dbReference type="ARBA" id="ARBA00022723"/>
    </source>
</evidence>
<evidence type="ECO:0000256" key="4">
    <source>
        <dbReference type="ARBA" id="ARBA00022833"/>
    </source>
</evidence>
<proteinExistence type="inferred from homology"/>
<dbReference type="PANTHER" id="PTHR47165">
    <property type="entry name" value="OS03G0429900 PROTEIN"/>
    <property type="match status" value="1"/>
</dbReference>
<dbReference type="Proteomes" id="UP000886595">
    <property type="component" value="Unassembled WGS sequence"/>
</dbReference>
<accession>A0A8X7TVI1</accession>
<keyword evidence="9" id="KW-1185">Reference proteome</keyword>
<keyword evidence="4" id="KW-0862">Zinc</keyword>
<dbReference type="Pfam" id="PF08646">
    <property type="entry name" value="Rep_fac-A_C"/>
    <property type="match status" value="1"/>
</dbReference>
<keyword evidence="5" id="KW-0238">DNA-binding</keyword>
<organism evidence="8 9">
    <name type="scientific">Brassica carinata</name>
    <name type="common">Ethiopian mustard</name>
    <name type="synonym">Abyssinian cabbage</name>
    <dbReference type="NCBI Taxonomy" id="52824"/>
    <lineage>
        <taxon>Eukaryota</taxon>
        <taxon>Viridiplantae</taxon>
        <taxon>Streptophyta</taxon>
        <taxon>Embryophyta</taxon>
        <taxon>Tracheophyta</taxon>
        <taxon>Spermatophyta</taxon>
        <taxon>Magnoliopsida</taxon>
        <taxon>eudicotyledons</taxon>
        <taxon>Gunneridae</taxon>
        <taxon>Pentapetalae</taxon>
        <taxon>rosids</taxon>
        <taxon>malvids</taxon>
        <taxon>Brassicales</taxon>
        <taxon>Brassicaceae</taxon>
        <taxon>Brassiceae</taxon>
        <taxon>Brassica</taxon>
    </lineage>
</organism>